<dbReference type="GO" id="GO:0033281">
    <property type="term" value="C:TAT protein transport complex"/>
    <property type="evidence" value="ECO:0007669"/>
    <property type="project" value="UniProtKB-UniRule"/>
</dbReference>
<dbReference type="AlphaFoldDB" id="A0A521DWJ6"/>
<keyword evidence="5" id="KW-1003">Cell membrane</keyword>
<evidence type="ECO:0000313" key="7">
    <source>
        <dbReference type="Proteomes" id="UP000317593"/>
    </source>
</evidence>
<keyword evidence="2 5" id="KW-0812">Transmembrane</keyword>
<dbReference type="EMBL" id="FXTH01000012">
    <property type="protein sequence ID" value="SMO76077.1"/>
    <property type="molecule type" value="Genomic_DNA"/>
</dbReference>
<evidence type="ECO:0000256" key="1">
    <source>
        <dbReference type="ARBA" id="ARBA00004141"/>
    </source>
</evidence>
<evidence type="ECO:0000256" key="5">
    <source>
        <dbReference type="HAMAP-Rule" id="MF_00902"/>
    </source>
</evidence>
<dbReference type="HAMAP" id="MF_00902">
    <property type="entry name" value="TatC"/>
    <property type="match status" value="1"/>
</dbReference>
<comment type="function">
    <text evidence="5">Part of the twin-arginine translocation (Tat) system that transports large folded proteins containing a characteristic twin-arginine motif in their signal peptide across membranes.</text>
</comment>
<evidence type="ECO:0000313" key="6">
    <source>
        <dbReference type="EMBL" id="SMO76077.1"/>
    </source>
</evidence>
<sequence>MEERETMTKNPPAAKMPEDRTQDMAFLDHLEELRWRILKGLGGIGIGVLIAFIFGDFFVDVVILGPTNSDFIVYSLLGIDAVDLTLQSRKLPGQFFTYWGTLIVLGGIIGSPIFFYQLWAFIEPALESSEKWKSRGHTLFITFFFLLGVAFGYFVLVPFALQFFTQFQISTAIHNDFDINEYFSSLTMWVLSCGVIFQLPVLSYFLSKFGLLTPEFLVSYRRHAIIFCFVLSAFLTPPDPVSQVLIAIPLVLLFQLSIWISKIAVRKRKKELDKAFGDA</sequence>
<evidence type="ECO:0000256" key="2">
    <source>
        <dbReference type="ARBA" id="ARBA00022692"/>
    </source>
</evidence>
<gene>
    <name evidence="5" type="primary">tatC</name>
    <name evidence="6" type="ORF">SAMN06265218_11216</name>
</gene>
<feature type="transmembrane region" description="Helical" evidence="5">
    <location>
        <begin position="96"/>
        <end position="119"/>
    </location>
</feature>
<dbReference type="Proteomes" id="UP000317593">
    <property type="component" value="Unassembled WGS sequence"/>
</dbReference>
<keyword evidence="5" id="KW-0811">Translocation</keyword>
<keyword evidence="5" id="KW-0813">Transport</keyword>
<dbReference type="PANTHER" id="PTHR30371:SF0">
    <property type="entry name" value="SEC-INDEPENDENT PROTEIN TRANSLOCASE PROTEIN TATC, CHLOROPLASTIC-RELATED"/>
    <property type="match status" value="1"/>
</dbReference>
<comment type="subcellular location">
    <subcellularLocation>
        <location evidence="5">Cell membrane</location>
        <topology evidence="5">Multi-pass membrane protein</topology>
    </subcellularLocation>
    <subcellularLocation>
        <location evidence="1">Membrane</location>
        <topology evidence="1">Multi-pass membrane protein</topology>
    </subcellularLocation>
</comment>
<keyword evidence="5" id="KW-0653">Protein transport</keyword>
<comment type="similarity">
    <text evidence="5">Belongs to the TatC family.</text>
</comment>
<feature type="transmembrane region" description="Helical" evidence="5">
    <location>
        <begin position="241"/>
        <end position="260"/>
    </location>
</feature>
<evidence type="ECO:0000256" key="3">
    <source>
        <dbReference type="ARBA" id="ARBA00022989"/>
    </source>
</evidence>
<feature type="transmembrane region" description="Helical" evidence="5">
    <location>
        <begin position="218"/>
        <end position="235"/>
    </location>
</feature>
<dbReference type="GO" id="GO:0043953">
    <property type="term" value="P:protein transport by the Tat complex"/>
    <property type="evidence" value="ECO:0007669"/>
    <property type="project" value="UniProtKB-UniRule"/>
</dbReference>
<dbReference type="InterPro" id="IPR002033">
    <property type="entry name" value="TatC"/>
</dbReference>
<feature type="transmembrane region" description="Helical" evidence="5">
    <location>
        <begin position="139"/>
        <end position="161"/>
    </location>
</feature>
<dbReference type="GO" id="GO:0009977">
    <property type="term" value="F:proton motive force dependent protein transmembrane transporter activity"/>
    <property type="evidence" value="ECO:0007669"/>
    <property type="project" value="TreeGrafter"/>
</dbReference>
<feature type="transmembrane region" description="Helical" evidence="5">
    <location>
        <begin position="186"/>
        <end position="206"/>
    </location>
</feature>
<dbReference type="RefSeq" id="WP_246068358.1">
    <property type="nucleotide sequence ID" value="NZ_FXTH01000012.1"/>
</dbReference>
<keyword evidence="7" id="KW-1185">Reference proteome</keyword>
<dbReference type="GO" id="GO:0065002">
    <property type="term" value="P:intracellular protein transmembrane transport"/>
    <property type="evidence" value="ECO:0007669"/>
    <property type="project" value="TreeGrafter"/>
</dbReference>
<comment type="subunit">
    <text evidence="5">Forms a complex with TatA.</text>
</comment>
<keyword evidence="3 5" id="KW-1133">Transmembrane helix</keyword>
<accession>A0A521DWJ6</accession>
<evidence type="ECO:0000256" key="4">
    <source>
        <dbReference type="ARBA" id="ARBA00023136"/>
    </source>
</evidence>
<dbReference type="NCBIfam" id="TIGR00945">
    <property type="entry name" value="tatC"/>
    <property type="match status" value="1"/>
</dbReference>
<reference evidence="6 7" key="1">
    <citation type="submission" date="2017-05" db="EMBL/GenBank/DDBJ databases">
        <authorList>
            <person name="Varghese N."/>
            <person name="Submissions S."/>
        </authorList>
    </citation>
    <scope>NUCLEOTIDE SEQUENCE [LARGE SCALE GENOMIC DNA]</scope>
    <source>
        <strain evidence="6 7">DSM 21194</strain>
    </source>
</reference>
<protein>
    <recommendedName>
        <fullName evidence="5">Sec-independent protein translocase protein TatC</fullName>
    </recommendedName>
</protein>
<keyword evidence="4 5" id="KW-0472">Membrane</keyword>
<dbReference type="Pfam" id="PF00902">
    <property type="entry name" value="TatC"/>
    <property type="match status" value="1"/>
</dbReference>
<feature type="transmembrane region" description="Helical" evidence="5">
    <location>
        <begin position="41"/>
        <end position="64"/>
    </location>
</feature>
<name>A0A521DWJ6_9BACT</name>
<dbReference type="PRINTS" id="PR01840">
    <property type="entry name" value="TATCFAMILY"/>
</dbReference>
<organism evidence="6 7">
    <name type="scientific">Fodinibius sediminis</name>
    <dbReference type="NCBI Taxonomy" id="1214077"/>
    <lineage>
        <taxon>Bacteria</taxon>
        <taxon>Pseudomonadati</taxon>
        <taxon>Balneolota</taxon>
        <taxon>Balneolia</taxon>
        <taxon>Balneolales</taxon>
        <taxon>Balneolaceae</taxon>
        <taxon>Fodinibius</taxon>
    </lineage>
</organism>
<dbReference type="PANTHER" id="PTHR30371">
    <property type="entry name" value="SEC-INDEPENDENT PROTEIN TRANSLOCASE PROTEIN TATC"/>
    <property type="match status" value="1"/>
</dbReference>
<proteinExistence type="inferred from homology"/>